<dbReference type="Gene3D" id="3.30.565.10">
    <property type="entry name" value="Histidine kinase-like ATPase, C-terminal domain"/>
    <property type="match status" value="1"/>
</dbReference>
<evidence type="ECO:0000313" key="4">
    <source>
        <dbReference type="Proteomes" id="UP000188879"/>
    </source>
</evidence>
<evidence type="ECO:0000256" key="1">
    <source>
        <dbReference type="ARBA" id="ARBA00022527"/>
    </source>
</evidence>
<keyword evidence="4" id="KW-1185">Reference proteome</keyword>
<comment type="caution">
    <text evidence="3">The sequence shown here is derived from an EMBL/GenBank/DDBJ whole genome shotgun (WGS) entry which is preliminary data.</text>
</comment>
<dbReference type="InterPro" id="IPR016181">
    <property type="entry name" value="Acyl_CoA_acyltransferase"/>
</dbReference>
<keyword evidence="1" id="KW-0808">Transferase</keyword>
<dbReference type="PROSITE" id="PS51186">
    <property type="entry name" value="GNAT"/>
    <property type="match status" value="1"/>
</dbReference>
<dbReference type="PANTHER" id="PTHR35526:SF3">
    <property type="entry name" value="ANTI-SIGMA-F FACTOR RSBW"/>
    <property type="match status" value="1"/>
</dbReference>
<dbReference type="RefSeq" id="WP_076957195.1">
    <property type="nucleotide sequence ID" value="NZ_MLCO01000079.1"/>
</dbReference>
<proteinExistence type="predicted"/>
<dbReference type="InterPro" id="IPR000182">
    <property type="entry name" value="GNAT_dom"/>
</dbReference>
<dbReference type="EMBL" id="MLCO01000079">
    <property type="protein sequence ID" value="ONG54806.1"/>
    <property type="molecule type" value="Genomic_DNA"/>
</dbReference>
<keyword evidence="1" id="KW-0418">Kinase</keyword>
<dbReference type="CDD" id="cd04301">
    <property type="entry name" value="NAT_SF"/>
    <property type="match status" value="1"/>
</dbReference>
<dbReference type="InterPro" id="IPR003594">
    <property type="entry name" value="HATPase_dom"/>
</dbReference>
<keyword evidence="1" id="KW-0723">Serine/threonine-protein kinase</keyword>
<dbReference type="SUPFAM" id="SSF55874">
    <property type="entry name" value="ATPase domain of HSP90 chaperone/DNA topoisomerase II/histidine kinase"/>
    <property type="match status" value="1"/>
</dbReference>
<dbReference type="CDD" id="cd16936">
    <property type="entry name" value="HATPase_RsbW-like"/>
    <property type="match status" value="1"/>
</dbReference>
<sequence length="480" mass="51034">MPDLIALDLPARPHAIPVARAALAALAAALDLPEPKRDRLELAVEEAVANAVHHAYPEGRDGRLRVTAVQEGAALSLRVQDWGLPYQPGEDAGKLGLLLAFRMADEARYRALGRDGKMFEFLFRLPVAPPAPPPVEEATGARARGAFTVRPFRDADAVGIARCAWLAYGYTRPDNALYDVDGLIRRHAEGAMQSLVAEAEDGSIIGHACLDFADGPDVPECTDLVVLPAWRGHPLLMARLLDAGQAIARARGCRGWTVNAVTAHTISQRGALRYGGVPVLVTLASVSTDWAIDDSLAGSGARQSEVFFYRSLQAGAPRALHAPARHAAMVAQIYASLQEPVTFVSGAVLSAGETRLDVSKGQADWGAVVLTVEEYGSDAVAVIAGFLRGFCLEGVATVLLRLPLADPATATLGEPVEALGFSVCGVLPQADLLLYQYLNNVVPETASEKIAAPCRALYDHVLAERQRVDRAVFGAVAAIR</sequence>
<evidence type="ECO:0000313" key="3">
    <source>
        <dbReference type="EMBL" id="ONG54806.1"/>
    </source>
</evidence>
<dbReference type="Gene3D" id="3.40.630.30">
    <property type="match status" value="1"/>
</dbReference>
<dbReference type="Proteomes" id="UP000188879">
    <property type="component" value="Unassembled WGS sequence"/>
</dbReference>
<organism evidence="3 4">
    <name type="scientific">Teichococcus deserti</name>
    <dbReference type="NCBI Taxonomy" id="1817963"/>
    <lineage>
        <taxon>Bacteria</taxon>
        <taxon>Pseudomonadati</taxon>
        <taxon>Pseudomonadota</taxon>
        <taxon>Alphaproteobacteria</taxon>
        <taxon>Acetobacterales</taxon>
        <taxon>Roseomonadaceae</taxon>
        <taxon>Roseomonas</taxon>
    </lineage>
</organism>
<dbReference type="Pfam" id="PF13581">
    <property type="entry name" value="HATPase_c_2"/>
    <property type="match status" value="1"/>
</dbReference>
<reference evidence="3 4" key="1">
    <citation type="submission" date="2016-10" db="EMBL/GenBank/DDBJ databases">
        <title>Draft Genome sequence of Roseomonas sp. strain M3.</title>
        <authorList>
            <person name="Subhash Y."/>
            <person name="Lee S."/>
        </authorList>
    </citation>
    <scope>NUCLEOTIDE SEQUENCE [LARGE SCALE GENOMIC DNA]</scope>
    <source>
        <strain evidence="3 4">M3</strain>
    </source>
</reference>
<dbReference type="Pfam" id="PF00583">
    <property type="entry name" value="Acetyltransf_1"/>
    <property type="match status" value="1"/>
</dbReference>
<accession>A0A1V2H3I1</accession>
<dbReference type="GO" id="GO:0004674">
    <property type="term" value="F:protein serine/threonine kinase activity"/>
    <property type="evidence" value="ECO:0007669"/>
    <property type="project" value="UniProtKB-KW"/>
</dbReference>
<dbReference type="AlphaFoldDB" id="A0A1V2H3I1"/>
<dbReference type="InterPro" id="IPR036890">
    <property type="entry name" value="HATPase_C_sf"/>
</dbReference>
<gene>
    <name evidence="3" type="ORF">BKE38_09900</name>
</gene>
<protein>
    <recommendedName>
        <fullName evidence="2">N-acetyltransferase domain-containing protein</fullName>
    </recommendedName>
</protein>
<dbReference type="GO" id="GO:0016747">
    <property type="term" value="F:acyltransferase activity, transferring groups other than amino-acyl groups"/>
    <property type="evidence" value="ECO:0007669"/>
    <property type="project" value="InterPro"/>
</dbReference>
<dbReference type="SUPFAM" id="SSF55729">
    <property type="entry name" value="Acyl-CoA N-acyltransferases (Nat)"/>
    <property type="match status" value="1"/>
</dbReference>
<feature type="domain" description="N-acetyltransferase" evidence="2">
    <location>
        <begin position="147"/>
        <end position="336"/>
    </location>
</feature>
<name>A0A1V2H3I1_9PROT</name>
<dbReference type="InterPro" id="IPR050267">
    <property type="entry name" value="Anti-sigma-factor_SerPK"/>
</dbReference>
<evidence type="ECO:0000259" key="2">
    <source>
        <dbReference type="PROSITE" id="PS51186"/>
    </source>
</evidence>
<dbReference type="PANTHER" id="PTHR35526">
    <property type="entry name" value="ANTI-SIGMA-F FACTOR RSBW-RELATED"/>
    <property type="match status" value="1"/>
</dbReference>